<feature type="compositionally biased region" description="Polar residues" evidence="1">
    <location>
        <begin position="19"/>
        <end position="30"/>
    </location>
</feature>
<evidence type="ECO:0000256" key="1">
    <source>
        <dbReference type="SAM" id="MobiDB-lite"/>
    </source>
</evidence>
<dbReference type="InterPro" id="IPR023158">
    <property type="entry name" value="YerB-like_sf"/>
</dbReference>
<dbReference type="Gene3D" id="3.50.90.10">
    <property type="entry name" value="YerB-like"/>
    <property type="match status" value="1"/>
</dbReference>
<dbReference type="InterPro" id="IPR021416">
    <property type="entry name" value="DUF3048_N"/>
</dbReference>
<dbReference type="KEGG" id="ntr:B0W44_01945"/>
<dbReference type="PROSITE" id="PS51257">
    <property type="entry name" value="PROKAR_LIPOPROTEIN"/>
    <property type="match status" value="1"/>
</dbReference>
<protein>
    <recommendedName>
        <fullName evidence="6">Lipoprotein YerB</fullName>
    </recommendedName>
</protein>
<sequence length="337" mass="36905">MKRFVVLWVTIGLLASGCNSDEQPTKNVSDPQAVEDGADSEGRTMPLTGLTADGDISHPVVMVMVNNHPKARPQTGLDRADIVFEVLAEGEITRFAAFYHSETEGTVGPVRSVRPYYLDLAEGLNAVVAHAGGSPAAKERYSQSGFPSLDGIAEDGKYFTREDFRQAPHNLYTSVEQLLQGASEQGFADRGPLPQLTFSAAEDVGGGATANDIDIVYGPLYAVRYTYDTAAGHYTRWTQGEMHVDLETEQPLTMHNVLAIKASHRVLDEQGRREVGLTGSGEGWLFQKGTVREIQWKYVDGFPRPYADGQELPLVPGKTWVNVVPEDADVRYGDEEE</sequence>
<name>A0A1U9K3U5_9BACL</name>
<feature type="region of interest" description="Disordered" evidence="1">
    <location>
        <begin position="19"/>
        <end position="45"/>
    </location>
</feature>
<dbReference type="Proteomes" id="UP000188603">
    <property type="component" value="Chromosome"/>
</dbReference>
<dbReference type="EMBL" id="CP019699">
    <property type="protein sequence ID" value="AQS54717.1"/>
    <property type="molecule type" value="Genomic_DNA"/>
</dbReference>
<feature type="domain" description="DUF3048" evidence="2">
    <location>
        <begin position="47"/>
        <end position="187"/>
    </location>
</feature>
<dbReference type="OrthoDB" id="9779102at2"/>
<gene>
    <name evidence="4" type="ORF">B0W44_01945</name>
</gene>
<dbReference type="AlphaFoldDB" id="A0A1U9K3U5"/>
<dbReference type="InterPro" id="IPR035328">
    <property type="entry name" value="DUF3048_C"/>
</dbReference>
<organism evidence="4 5">
    <name type="scientific">Novibacillus thermophilus</name>
    <dbReference type="NCBI Taxonomy" id="1471761"/>
    <lineage>
        <taxon>Bacteria</taxon>
        <taxon>Bacillati</taxon>
        <taxon>Bacillota</taxon>
        <taxon>Bacilli</taxon>
        <taxon>Bacillales</taxon>
        <taxon>Thermoactinomycetaceae</taxon>
        <taxon>Novibacillus</taxon>
    </lineage>
</organism>
<evidence type="ECO:0000259" key="3">
    <source>
        <dbReference type="Pfam" id="PF17479"/>
    </source>
</evidence>
<evidence type="ECO:0008006" key="6">
    <source>
        <dbReference type="Google" id="ProtNLM"/>
    </source>
</evidence>
<accession>A0A1U9K3U5</accession>
<evidence type="ECO:0000313" key="4">
    <source>
        <dbReference type="EMBL" id="AQS54717.1"/>
    </source>
</evidence>
<feature type="domain" description="DUF3048" evidence="3">
    <location>
        <begin position="215"/>
        <end position="321"/>
    </location>
</feature>
<dbReference type="SUPFAM" id="SSF159774">
    <property type="entry name" value="YerB-like"/>
    <property type="match status" value="1"/>
</dbReference>
<evidence type="ECO:0000313" key="5">
    <source>
        <dbReference type="Proteomes" id="UP000188603"/>
    </source>
</evidence>
<keyword evidence="5" id="KW-1185">Reference proteome</keyword>
<evidence type="ECO:0000259" key="2">
    <source>
        <dbReference type="Pfam" id="PF11258"/>
    </source>
</evidence>
<reference evidence="4 5" key="1">
    <citation type="journal article" date="2015" name="Int. J. Syst. Evol. Microbiol.">
        <title>Novibacillus thermophilus gen. nov., sp. nov., a Gram-staining-negative and moderately thermophilic member of the family Thermoactinomycetaceae.</title>
        <authorList>
            <person name="Yang G."/>
            <person name="Chen J."/>
            <person name="Zhou S."/>
        </authorList>
    </citation>
    <scope>NUCLEOTIDE SEQUENCE [LARGE SCALE GENOMIC DNA]</scope>
    <source>
        <strain evidence="4 5">SG-1</strain>
    </source>
</reference>
<dbReference type="RefSeq" id="WP_077718537.1">
    <property type="nucleotide sequence ID" value="NZ_CP019699.1"/>
</dbReference>
<dbReference type="Pfam" id="PF17479">
    <property type="entry name" value="DUF3048_C"/>
    <property type="match status" value="1"/>
</dbReference>
<dbReference type="Pfam" id="PF11258">
    <property type="entry name" value="DUF3048"/>
    <property type="match status" value="1"/>
</dbReference>
<proteinExistence type="predicted"/>
<dbReference type="STRING" id="1471761.B0W44_01945"/>